<evidence type="ECO:0000313" key="6">
    <source>
        <dbReference type="Proteomes" id="UP001073227"/>
    </source>
</evidence>
<dbReference type="Proteomes" id="UP001073227">
    <property type="component" value="Unassembled WGS sequence"/>
</dbReference>
<proteinExistence type="inferred from homology"/>
<dbReference type="InterPro" id="IPR000627">
    <property type="entry name" value="Intradiol_dOase_C"/>
</dbReference>
<keyword evidence="2" id="KW-0223">Dioxygenase</keyword>
<dbReference type="InterPro" id="IPR015889">
    <property type="entry name" value="Intradiol_dOase_core"/>
</dbReference>
<comment type="caution">
    <text evidence="5">The sequence shown here is derived from an EMBL/GenBank/DDBJ whole genome shotgun (WGS) entry which is preliminary data.</text>
</comment>
<sequence length="204" mass="22281">MPIPNDFPLHPFKESPSQTAGPYVHIGLTPNFCGITGVYDADLGIGMVNDQTKGERITLEICVIDGGGTPLRDALVEVWQADAEGLYNARNEPRGEADPNFTGWGRVAADGETGIVRFETIKPGPVPFADGRLQAPHINVWIVARGINLGLSTRIYFEDAADDPVLSRMDIQDRKATLIARGGDGKYRHDIHLQGPQETVFFDL</sequence>
<name>A0ABT3Z8S6_9HYPH</name>
<dbReference type="SUPFAM" id="SSF49482">
    <property type="entry name" value="Aromatic compound dioxygenase"/>
    <property type="match status" value="1"/>
</dbReference>
<evidence type="ECO:0000256" key="2">
    <source>
        <dbReference type="ARBA" id="ARBA00022964"/>
    </source>
</evidence>
<feature type="domain" description="Intradiol ring-cleavage dioxygenases" evidence="4">
    <location>
        <begin position="46"/>
        <end position="167"/>
    </location>
</feature>
<dbReference type="Pfam" id="PF00775">
    <property type="entry name" value="Dioxygenase_C"/>
    <property type="match status" value="1"/>
</dbReference>
<dbReference type="EC" id="1.13.11.3" evidence="5"/>
<dbReference type="InterPro" id="IPR012786">
    <property type="entry name" value="Protocat_dOase_a"/>
</dbReference>
<dbReference type="GO" id="GO:0018578">
    <property type="term" value="F:protocatechuate 3,4-dioxygenase activity"/>
    <property type="evidence" value="ECO:0007669"/>
    <property type="project" value="UniProtKB-EC"/>
</dbReference>
<gene>
    <name evidence="5" type="primary">pcaG</name>
    <name evidence="5" type="ORF">OEG84_08115</name>
</gene>
<evidence type="ECO:0000259" key="4">
    <source>
        <dbReference type="Pfam" id="PF00775"/>
    </source>
</evidence>
<dbReference type="Gene3D" id="2.60.130.10">
    <property type="entry name" value="Aromatic compound dioxygenase"/>
    <property type="match status" value="1"/>
</dbReference>
<keyword evidence="3 5" id="KW-0560">Oxidoreductase</keyword>
<dbReference type="PANTHER" id="PTHR33711:SF9">
    <property type="entry name" value="PROTOCATECHUATE 3,4-DIOXYGENASE ALPHA CHAIN"/>
    <property type="match status" value="1"/>
</dbReference>
<dbReference type="EMBL" id="JAOVZR010000001">
    <property type="protein sequence ID" value="MCY0147681.1"/>
    <property type="molecule type" value="Genomic_DNA"/>
</dbReference>
<evidence type="ECO:0000256" key="1">
    <source>
        <dbReference type="ARBA" id="ARBA00007825"/>
    </source>
</evidence>
<dbReference type="CDD" id="cd03463">
    <property type="entry name" value="3_4-PCD_alpha"/>
    <property type="match status" value="1"/>
</dbReference>
<dbReference type="NCBIfam" id="TIGR02423">
    <property type="entry name" value="protocat_alph"/>
    <property type="match status" value="1"/>
</dbReference>
<evidence type="ECO:0000256" key="3">
    <source>
        <dbReference type="ARBA" id="ARBA00023002"/>
    </source>
</evidence>
<reference evidence="5" key="1">
    <citation type="submission" date="2022-10" db="EMBL/GenBank/DDBJ databases">
        <title>Hoeflea sp. G2-23, isolated from marine algae.</title>
        <authorList>
            <person name="Kristyanto S."/>
            <person name="Kim J.M."/>
            <person name="Jeon C.O."/>
        </authorList>
    </citation>
    <scope>NUCLEOTIDE SEQUENCE</scope>
    <source>
        <strain evidence="5">G2-23</strain>
    </source>
</reference>
<accession>A0ABT3Z8S6</accession>
<evidence type="ECO:0000313" key="5">
    <source>
        <dbReference type="EMBL" id="MCY0147681.1"/>
    </source>
</evidence>
<protein>
    <submittedName>
        <fullName evidence="5">Protocatechuate 3,4-dioxygenase subunit alpha</fullName>
        <ecNumber evidence="5">1.13.11.3</ecNumber>
    </submittedName>
</protein>
<dbReference type="RefSeq" id="WP_267653279.1">
    <property type="nucleotide sequence ID" value="NZ_JAOVZR010000001.1"/>
</dbReference>
<keyword evidence="6" id="KW-1185">Reference proteome</keyword>
<organism evidence="5 6">
    <name type="scientific">Hoeflea algicola</name>
    <dbReference type="NCBI Taxonomy" id="2983763"/>
    <lineage>
        <taxon>Bacteria</taxon>
        <taxon>Pseudomonadati</taxon>
        <taxon>Pseudomonadota</taxon>
        <taxon>Alphaproteobacteria</taxon>
        <taxon>Hyphomicrobiales</taxon>
        <taxon>Rhizobiaceae</taxon>
        <taxon>Hoeflea</taxon>
    </lineage>
</organism>
<dbReference type="InterPro" id="IPR050770">
    <property type="entry name" value="Intradiol_RC_Dioxygenase"/>
</dbReference>
<comment type="similarity">
    <text evidence="1">Belongs to the intradiol ring-cleavage dioxygenase family.</text>
</comment>
<dbReference type="PANTHER" id="PTHR33711">
    <property type="entry name" value="DIOXYGENASE, PUTATIVE (AFU_ORTHOLOGUE AFUA_2G02910)-RELATED"/>
    <property type="match status" value="1"/>
</dbReference>